<dbReference type="InterPro" id="IPR001478">
    <property type="entry name" value="PDZ"/>
</dbReference>
<dbReference type="GO" id="GO:0008233">
    <property type="term" value="F:peptidase activity"/>
    <property type="evidence" value="ECO:0007669"/>
    <property type="project" value="UniProtKB-KW"/>
</dbReference>
<dbReference type="Gene3D" id="2.40.70.10">
    <property type="entry name" value="Acid Proteases"/>
    <property type="match status" value="1"/>
</dbReference>
<dbReference type="GO" id="GO:0006508">
    <property type="term" value="P:proteolysis"/>
    <property type="evidence" value="ECO:0007669"/>
    <property type="project" value="UniProtKB-KW"/>
</dbReference>
<gene>
    <name evidence="2" type="ordered locus">Geob_2029</name>
</gene>
<dbReference type="SUPFAM" id="SSF50630">
    <property type="entry name" value="Acid proteases"/>
    <property type="match status" value="1"/>
</dbReference>
<dbReference type="OrthoDB" id="185963at2"/>
<organism evidence="2 3">
    <name type="scientific">Geotalea daltonii (strain DSM 22248 / JCM 15807 / FRC-32)</name>
    <name type="common">Geobacter daltonii</name>
    <dbReference type="NCBI Taxonomy" id="316067"/>
    <lineage>
        <taxon>Bacteria</taxon>
        <taxon>Pseudomonadati</taxon>
        <taxon>Thermodesulfobacteriota</taxon>
        <taxon>Desulfuromonadia</taxon>
        <taxon>Geobacterales</taxon>
        <taxon>Geobacteraceae</taxon>
        <taxon>Geotalea</taxon>
    </lineage>
</organism>
<dbReference type="HOGENOM" id="CLU_655152_0_0_7"/>
<keyword evidence="2" id="KW-0645">Protease</keyword>
<evidence type="ECO:0000313" key="2">
    <source>
        <dbReference type="EMBL" id="ACM20385.1"/>
    </source>
</evidence>
<dbReference type="InterPro" id="IPR036034">
    <property type="entry name" value="PDZ_sf"/>
</dbReference>
<dbReference type="PROSITE" id="PS50106">
    <property type="entry name" value="PDZ"/>
    <property type="match status" value="1"/>
</dbReference>
<dbReference type="EMBL" id="CP001390">
    <property type="protein sequence ID" value="ACM20385.1"/>
    <property type="molecule type" value="Genomic_DNA"/>
</dbReference>
<reference evidence="2 3" key="1">
    <citation type="submission" date="2009-01" db="EMBL/GenBank/DDBJ databases">
        <title>Complete sequence of Geobacter sp. FRC-32.</title>
        <authorList>
            <consortium name="US DOE Joint Genome Institute"/>
            <person name="Lucas S."/>
            <person name="Copeland A."/>
            <person name="Lapidus A."/>
            <person name="Glavina del Rio T."/>
            <person name="Dalin E."/>
            <person name="Tice H."/>
            <person name="Bruce D."/>
            <person name="Goodwin L."/>
            <person name="Pitluck S."/>
            <person name="Saunders E."/>
            <person name="Brettin T."/>
            <person name="Detter J.C."/>
            <person name="Han C."/>
            <person name="Larimer F."/>
            <person name="Land M."/>
            <person name="Hauser L."/>
            <person name="Kyrpides N."/>
            <person name="Ovchinnikova G."/>
            <person name="Kostka J."/>
            <person name="Richardson P."/>
        </authorList>
    </citation>
    <scope>NUCLEOTIDE SEQUENCE [LARGE SCALE GENOMIC DNA]</scope>
    <source>
        <strain evidence="3">DSM 22248 / JCM 15807 / FRC-32</strain>
    </source>
</reference>
<dbReference type="eggNOG" id="COG0793">
    <property type="taxonomic scope" value="Bacteria"/>
</dbReference>
<keyword evidence="3" id="KW-1185">Reference proteome</keyword>
<dbReference type="Gene3D" id="2.30.42.10">
    <property type="match status" value="1"/>
</dbReference>
<name>B9M8B9_GEODF</name>
<dbReference type="Pfam" id="PF17820">
    <property type="entry name" value="PDZ_6"/>
    <property type="match status" value="1"/>
</dbReference>
<sequence>MLCCNFSVIGRRYFVKYKVRMMILFCLVFFASGCSTFQAISLVRGGEALSPGQKEKVLPTEFNGHMILVKGNINGSAKEYRFILDTAALTMIDKETATELRLARDVEVKTNDSAGGTKTAHLTKLGRLTIGDITVTNTAAVIMDMTKIRQMTGIEVDGIIGSNFLRFFTVKIDYQRQQVSLSGDLSPLKAVPGASLVKFEQSMKQGFAPMVEAASGDVSFKAFIDTGLTYPLSLPLSIVKKADKESVIEGKGLMGGGFLENNKKEVLTRLNSFRMGSSSEFGRIVANGTEGKDVALIGKEFLSRFVVTLNYPAGEMLLVPVSGVKGDDNMFTAGIGVMRDANGKFLVSGVWSGSPADKAGVAANDEIVMVNGKGAASYTLGEMRAILKTNDGKDAVDLAIKNAGGERNLTIKKQFLFAQ</sequence>
<feature type="domain" description="PDZ" evidence="1">
    <location>
        <begin position="320"/>
        <end position="402"/>
    </location>
</feature>
<evidence type="ECO:0000259" key="1">
    <source>
        <dbReference type="PROSITE" id="PS50106"/>
    </source>
</evidence>
<dbReference type="SMART" id="SM00228">
    <property type="entry name" value="PDZ"/>
    <property type="match status" value="1"/>
</dbReference>
<dbReference type="InterPro" id="IPR021109">
    <property type="entry name" value="Peptidase_aspartic_dom_sf"/>
</dbReference>
<dbReference type="Proteomes" id="UP000007721">
    <property type="component" value="Chromosome"/>
</dbReference>
<protein>
    <submittedName>
        <fullName evidence="2">Retropepsin family aspartate protease, PDZ/DHR/GLGF domain-containing</fullName>
    </submittedName>
</protein>
<dbReference type="InterPro" id="IPR041489">
    <property type="entry name" value="PDZ_6"/>
</dbReference>
<accession>B9M8B9</accession>
<dbReference type="AlphaFoldDB" id="B9M8B9"/>
<dbReference type="SUPFAM" id="SSF50156">
    <property type="entry name" value="PDZ domain-like"/>
    <property type="match status" value="1"/>
</dbReference>
<proteinExistence type="predicted"/>
<dbReference type="Pfam" id="PF13650">
    <property type="entry name" value="Asp_protease_2"/>
    <property type="match status" value="1"/>
</dbReference>
<dbReference type="KEGG" id="geo:Geob_2029"/>
<dbReference type="InterPro" id="IPR034122">
    <property type="entry name" value="Retropepsin-like_bacterial"/>
</dbReference>
<evidence type="ECO:0000313" key="3">
    <source>
        <dbReference type="Proteomes" id="UP000007721"/>
    </source>
</evidence>
<dbReference type="STRING" id="316067.Geob_2029"/>
<keyword evidence="2" id="KW-0378">Hydrolase</keyword>
<dbReference type="CDD" id="cd05483">
    <property type="entry name" value="retropepsin_like_bacteria"/>
    <property type="match status" value="1"/>
</dbReference>